<proteinExistence type="predicted"/>
<dbReference type="Gene3D" id="3.30.565.10">
    <property type="entry name" value="Histidine kinase-like ATPase, C-terminal domain"/>
    <property type="match status" value="1"/>
</dbReference>
<name>A0ABP6KRI6_9ACTN</name>
<dbReference type="Pfam" id="PF02518">
    <property type="entry name" value="HATPase_c"/>
    <property type="match status" value="1"/>
</dbReference>
<dbReference type="InterPro" id="IPR036890">
    <property type="entry name" value="HATPase_C_sf"/>
</dbReference>
<sequence length="470" mass="49512">MSQPLPEVLAALLALCLVATAVVAVRQWRAARALRRRNDELADQLRARDEEARHLVTSRLPALAESLSQPSVVVPGPLHEHLASTEYGQNLQATMPLLTYHVHSALARADHAARATLTATMRSLQSLAGEQRRAISAMQSRHDHPDVLAGLLEIDHTNAQFGRRAQAIAVLCGSWPGRQRGDVALETVARGATSRIRDYLRVKTSAQTDRAVVGLAVEPVVLAMAELLDNATRHSAPDTDVEVSIESVHNGAVIVIDDRGIGMHEQDKQRATQTLSGADPVDVTRLGNPPKIGFPAVGTLARRYGFQVTVDSRSPYGGVRAVVFLPNALLTHAGTGTGPSLPSSASNAALPSPAHASSPALAQAQALVQPQASSSSDRHPTARPAAHPVAHPVAGPAAQPAAGPAPGSNGYPQRRRLVPDGDLQQNVTALTAPAEPARSAERAAAAMGAFQRGSDAARASHPIEHEGNRQ</sequence>
<evidence type="ECO:0000313" key="8">
    <source>
        <dbReference type="EMBL" id="GAA3015721.1"/>
    </source>
</evidence>
<keyword evidence="5" id="KW-0418">Kinase</keyword>
<evidence type="ECO:0000256" key="3">
    <source>
        <dbReference type="ARBA" id="ARBA00022553"/>
    </source>
</evidence>
<dbReference type="SMART" id="SM00387">
    <property type="entry name" value="HATPase_c"/>
    <property type="match status" value="1"/>
</dbReference>
<feature type="compositionally biased region" description="Low complexity" evidence="6">
    <location>
        <begin position="382"/>
        <end position="407"/>
    </location>
</feature>
<dbReference type="Proteomes" id="UP001499930">
    <property type="component" value="Unassembled WGS sequence"/>
</dbReference>
<feature type="region of interest" description="Disordered" evidence="6">
    <location>
        <begin position="336"/>
        <end position="470"/>
    </location>
</feature>
<reference evidence="9" key="1">
    <citation type="journal article" date="2019" name="Int. J. Syst. Evol. Microbiol.">
        <title>The Global Catalogue of Microorganisms (GCM) 10K type strain sequencing project: providing services to taxonomists for standard genome sequencing and annotation.</title>
        <authorList>
            <consortium name="The Broad Institute Genomics Platform"/>
            <consortium name="The Broad Institute Genome Sequencing Center for Infectious Disease"/>
            <person name="Wu L."/>
            <person name="Ma J."/>
        </authorList>
    </citation>
    <scope>NUCLEOTIDE SEQUENCE [LARGE SCALE GENOMIC DNA]</scope>
    <source>
        <strain evidence="9">JCM 3106</strain>
    </source>
</reference>
<evidence type="ECO:0000256" key="4">
    <source>
        <dbReference type="ARBA" id="ARBA00022679"/>
    </source>
</evidence>
<protein>
    <recommendedName>
        <fullName evidence="2">histidine kinase</fullName>
        <ecNumber evidence="2">2.7.13.3</ecNumber>
    </recommendedName>
</protein>
<dbReference type="PANTHER" id="PTHR45436">
    <property type="entry name" value="SENSOR HISTIDINE KINASE YKOH"/>
    <property type="match status" value="1"/>
</dbReference>
<comment type="catalytic activity">
    <reaction evidence="1">
        <text>ATP + protein L-histidine = ADP + protein N-phospho-L-histidine.</text>
        <dbReference type="EC" id="2.7.13.3"/>
    </reaction>
</comment>
<evidence type="ECO:0000313" key="9">
    <source>
        <dbReference type="Proteomes" id="UP001499930"/>
    </source>
</evidence>
<feature type="domain" description="Histidine kinase/HSP90-like ATPase" evidence="7">
    <location>
        <begin position="215"/>
        <end position="329"/>
    </location>
</feature>
<evidence type="ECO:0000256" key="6">
    <source>
        <dbReference type="SAM" id="MobiDB-lite"/>
    </source>
</evidence>
<feature type="region of interest" description="Disordered" evidence="6">
    <location>
        <begin position="265"/>
        <end position="287"/>
    </location>
</feature>
<dbReference type="EMBL" id="BAAAWD010000012">
    <property type="protein sequence ID" value="GAA3015721.1"/>
    <property type="molecule type" value="Genomic_DNA"/>
</dbReference>
<accession>A0ABP6KRI6</accession>
<dbReference type="InterPro" id="IPR003594">
    <property type="entry name" value="HATPase_dom"/>
</dbReference>
<dbReference type="PANTHER" id="PTHR45436:SF5">
    <property type="entry name" value="SENSOR HISTIDINE KINASE TRCS"/>
    <property type="match status" value="1"/>
</dbReference>
<evidence type="ECO:0000256" key="2">
    <source>
        <dbReference type="ARBA" id="ARBA00012438"/>
    </source>
</evidence>
<keyword evidence="3" id="KW-0597">Phosphoprotein</keyword>
<organism evidence="8 9">
    <name type="scientific">Streptosporangium longisporum</name>
    <dbReference type="NCBI Taxonomy" id="46187"/>
    <lineage>
        <taxon>Bacteria</taxon>
        <taxon>Bacillati</taxon>
        <taxon>Actinomycetota</taxon>
        <taxon>Actinomycetes</taxon>
        <taxon>Streptosporangiales</taxon>
        <taxon>Streptosporangiaceae</taxon>
        <taxon>Streptosporangium</taxon>
    </lineage>
</organism>
<feature type="compositionally biased region" description="Low complexity" evidence="6">
    <location>
        <begin position="432"/>
        <end position="446"/>
    </location>
</feature>
<feature type="compositionally biased region" description="Low complexity" evidence="6">
    <location>
        <begin position="339"/>
        <end position="375"/>
    </location>
</feature>
<dbReference type="SUPFAM" id="SSF55874">
    <property type="entry name" value="ATPase domain of HSP90 chaperone/DNA topoisomerase II/histidine kinase"/>
    <property type="match status" value="1"/>
</dbReference>
<evidence type="ECO:0000256" key="1">
    <source>
        <dbReference type="ARBA" id="ARBA00000085"/>
    </source>
</evidence>
<keyword evidence="9" id="KW-1185">Reference proteome</keyword>
<evidence type="ECO:0000256" key="5">
    <source>
        <dbReference type="ARBA" id="ARBA00022777"/>
    </source>
</evidence>
<evidence type="ECO:0000259" key="7">
    <source>
        <dbReference type="SMART" id="SM00387"/>
    </source>
</evidence>
<keyword evidence="4" id="KW-0808">Transferase</keyword>
<gene>
    <name evidence="8" type="ORF">GCM10017559_44140</name>
</gene>
<comment type="caution">
    <text evidence="8">The sequence shown here is derived from an EMBL/GenBank/DDBJ whole genome shotgun (WGS) entry which is preliminary data.</text>
</comment>
<dbReference type="InterPro" id="IPR050428">
    <property type="entry name" value="TCS_sensor_his_kinase"/>
</dbReference>
<dbReference type="RefSeq" id="WP_344898341.1">
    <property type="nucleotide sequence ID" value="NZ_BAAAWD010000012.1"/>
</dbReference>
<dbReference type="EC" id="2.7.13.3" evidence="2"/>
<feature type="compositionally biased region" description="Basic and acidic residues" evidence="6">
    <location>
        <begin position="461"/>
        <end position="470"/>
    </location>
</feature>